<accession>A0A9Q8Y495</accession>
<dbReference type="Proteomes" id="UP001055460">
    <property type="component" value="Chromosome"/>
</dbReference>
<dbReference type="KEGG" id="eah:FA04_11020"/>
<organism evidence="3 5">
    <name type="scientific">Ensifer adhaerens</name>
    <name type="common">Sinorhizobium morelense</name>
    <dbReference type="NCBI Taxonomy" id="106592"/>
    <lineage>
        <taxon>Bacteria</taxon>
        <taxon>Pseudomonadati</taxon>
        <taxon>Pseudomonadota</taxon>
        <taxon>Alphaproteobacteria</taxon>
        <taxon>Hyphomicrobiales</taxon>
        <taxon>Rhizobiaceae</taxon>
        <taxon>Sinorhizobium/Ensifer group</taxon>
        <taxon>Ensifer</taxon>
    </lineage>
</organism>
<dbReference type="GeneID" id="29519724"/>
<evidence type="ECO:0000313" key="4">
    <source>
        <dbReference type="EMBL" id="WFP89144.1"/>
    </source>
</evidence>
<sequence length="344" mass="35707">MANYRISLSKQTFGVAALLSATIVSGCSTVEHTSLADLTAVQTVTPLAKPGTEMTAYALPTPDGAATATSAALTAQTAGVAATYPVATDLAQGAEAAPALVAVPAAKPGDTMALAMVAPTTQTGASAAIAAAEAPSPADSTQVASAALSPAATKTARVQDLPVSTLAVAAAMESDFDTGEPVGLETLVANRMIVPTERPKTGVIGSTVAAVANVIPDSMKFTKTPTSSRPELDKMIKYYADLNGIPVELVHRVVKRESNYNPRAYSKGNYGLMQIRYNTAKGLGYDGPAEGLFDAETNLKYATKYLHGAWMVADNQHDSAVKLYASGYYYHAKRKGLLEELGMK</sequence>
<name>A0A9Q8Y495_ENSAD</name>
<protein>
    <submittedName>
        <fullName evidence="3">Lytic transglycosylase domain-containing protein</fullName>
    </submittedName>
</protein>
<dbReference type="Proteomes" id="UP001214094">
    <property type="component" value="Chromosome"/>
</dbReference>
<proteinExistence type="inferred from homology"/>
<dbReference type="EMBL" id="CP121308">
    <property type="protein sequence ID" value="WFP89144.1"/>
    <property type="molecule type" value="Genomic_DNA"/>
</dbReference>
<keyword evidence="6" id="KW-1185">Reference proteome</keyword>
<evidence type="ECO:0000313" key="6">
    <source>
        <dbReference type="Proteomes" id="UP001214094"/>
    </source>
</evidence>
<evidence type="ECO:0000259" key="2">
    <source>
        <dbReference type="Pfam" id="PF01464"/>
    </source>
</evidence>
<dbReference type="OrthoDB" id="9788661at2"/>
<dbReference type="EMBL" id="CP098807">
    <property type="protein sequence ID" value="USJ21913.1"/>
    <property type="molecule type" value="Genomic_DNA"/>
</dbReference>
<dbReference type="RefSeq" id="WP_034792386.1">
    <property type="nucleotide sequence ID" value="NZ_CAXURO020000001.1"/>
</dbReference>
<comment type="similarity">
    <text evidence="1">Belongs to the virb1 family.</text>
</comment>
<dbReference type="Pfam" id="PF01464">
    <property type="entry name" value="SLT"/>
    <property type="match status" value="1"/>
</dbReference>
<dbReference type="PROSITE" id="PS51257">
    <property type="entry name" value="PROKAR_LIPOPROTEIN"/>
    <property type="match status" value="1"/>
</dbReference>
<dbReference type="AlphaFoldDB" id="A0A9Q8Y495"/>
<evidence type="ECO:0000313" key="3">
    <source>
        <dbReference type="EMBL" id="USJ21913.1"/>
    </source>
</evidence>
<reference evidence="4 6" key="2">
    <citation type="submission" date="2023-03" db="EMBL/GenBank/DDBJ databases">
        <title>Comparative genome and transcriptome analysis combination mining strategies for increasing vitamin B12 production of Ensifer adhaerens strain.</title>
        <authorList>
            <person name="Yongheng L."/>
        </authorList>
    </citation>
    <scope>NUCLEOTIDE SEQUENCE [LARGE SCALE GENOMIC DNA]</scope>
    <source>
        <strain evidence="4 6">Casida A-T305</strain>
    </source>
</reference>
<evidence type="ECO:0000313" key="5">
    <source>
        <dbReference type="Proteomes" id="UP001055460"/>
    </source>
</evidence>
<evidence type="ECO:0000256" key="1">
    <source>
        <dbReference type="ARBA" id="ARBA00009387"/>
    </source>
</evidence>
<reference evidence="3" key="1">
    <citation type="submission" date="2022-06" db="EMBL/GenBank/DDBJ databases">
        <title>Physiological and biochemical characterization and genomic elucidation of a strain of the genus Ensifer adhaerens M8 that combines arsenic oxidation and chromium reduction.</title>
        <authorList>
            <person name="Li X."/>
            <person name="Yu c."/>
        </authorList>
    </citation>
    <scope>NUCLEOTIDE SEQUENCE</scope>
    <source>
        <strain evidence="3">M8</strain>
    </source>
</reference>
<feature type="domain" description="Transglycosylase SLT" evidence="2">
    <location>
        <begin position="235"/>
        <end position="331"/>
    </location>
</feature>
<dbReference type="Gene3D" id="1.10.530.10">
    <property type="match status" value="1"/>
</dbReference>
<dbReference type="SUPFAM" id="SSF53955">
    <property type="entry name" value="Lysozyme-like"/>
    <property type="match status" value="1"/>
</dbReference>
<dbReference type="InterPro" id="IPR023346">
    <property type="entry name" value="Lysozyme-like_dom_sf"/>
</dbReference>
<dbReference type="CDD" id="cd00254">
    <property type="entry name" value="LT-like"/>
    <property type="match status" value="1"/>
</dbReference>
<dbReference type="InterPro" id="IPR008258">
    <property type="entry name" value="Transglycosylase_SLT_dom_1"/>
</dbReference>
<gene>
    <name evidence="3" type="ORF">NE863_11345</name>
    <name evidence="4" type="ORF">P4B07_11200</name>
</gene>